<feature type="region of interest" description="Disordered" evidence="1">
    <location>
        <begin position="117"/>
        <end position="206"/>
    </location>
</feature>
<dbReference type="OMA" id="PTHAVAY"/>
<protein>
    <submittedName>
        <fullName evidence="2">Uncharacterized protein</fullName>
    </submittedName>
</protein>
<dbReference type="OrthoDB" id="3174721at2759"/>
<feature type="region of interest" description="Disordered" evidence="1">
    <location>
        <begin position="1"/>
        <end position="51"/>
    </location>
</feature>
<keyword evidence="3" id="KW-1185">Reference proteome</keyword>
<gene>
    <name evidence="2" type="ORF">TRAPUB_4791</name>
</gene>
<feature type="compositionally biased region" description="Low complexity" evidence="1">
    <location>
        <begin position="145"/>
        <end position="161"/>
    </location>
</feature>
<dbReference type="EMBL" id="MNAD01001539">
    <property type="protein sequence ID" value="OJT04521.1"/>
    <property type="molecule type" value="Genomic_DNA"/>
</dbReference>
<proteinExistence type="predicted"/>
<organism evidence="2 3">
    <name type="scientific">Trametes pubescens</name>
    <name type="common">White-rot fungus</name>
    <dbReference type="NCBI Taxonomy" id="154538"/>
    <lineage>
        <taxon>Eukaryota</taxon>
        <taxon>Fungi</taxon>
        <taxon>Dikarya</taxon>
        <taxon>Basidiomycota</taxon>
        <taxon>Agaricomycotina</taxon>
        <taxon>Agaricomycetes</taxon>
        <taxon>Polyporales</taxon>
        <taxon>Polyporaceae</taxon>
        <taxon>Trametes</taxon>
    </lineage>
</organism>
<dbReference type="AlphaFoldDB" id="A0A1M2VA61"/>
<feature type="compositionally biased region" description="Pro residues" evidence="1">
    <location>
        <begin position="125"/>
        <end position="144"/>
    </location>
</feature>
<evidence type="ECO:0000256" key="1">
    <source>
        <dbReference type="SAM" id="MobiDB-lite"/>
    </source>
</evidence>
<reference evidence="2 3" key="1">
    <citation type="submission" date="2016-10" db="EMBL/GenBank/DDBJ databases">
        <title>Genome sequence of the basidiomycete white-rot fungus Trametes pubescens.</title>
        <authorList>
            <person name="Makela M.R."/>
            <person name="Granchi Z."/>
            <person name="Peng M."/>
            <person name="De Vries R.P."/>
            <person name="Grigoriev I."/>
            <person name="Riley R."/>
            <person name="Hilden K."/>
        </authorList>
    </citation>
    <scope>NUCLEOTIDE SEQUENCE [LARGE SCALE GENOMIC DNA]</scope>
    <source>
        <strain evidence="2 3">FBCC735</strain>
    </source>
</reference>
<dbReference type="Proteomes" id="UP000184267">
    <property type="component" value="Unassembled WGS sequence"/>
</dbReference>
<comment type="caution">
    <text evidence="2">The sequence shown here is derived from an EMBL/GenBank/DDBJ whole genome shotgun (WGS) entry which is preliminary data.</text>
</comment>
<evidence type="ECO:0000313" key="2">
    <source>
        <dbReference type="EMBL" id="OJT04521.1"/>
    </source>
</evidence>
<feature type="compositionally biased region" description="Basic and acidic residues" evidence="1">
    <location>
        <begin position="181"/>
        <end position="199"/>
    </location>
</feature>
<name>A0A1M2VA61_TRAPU</name>
<accession>A0A1M2VA61</accession>
<evidence type="ECO:0000313" key="3">
    <source>
        <dbReference type="Proteomes" id="UP000184267"/>
    </source>
</evidence>
<sequence>MSLLKAWKSVSSMNGPPDAPKKSRFSLMHRPSAPRRPPPGPTLDIELSDGRGVFWTPPGSVRGLGSMGALGALGEGGPGEEEVSLERSFTLSILEGQKHPAAHSRDLRESTGTTNTFVSCTETAPAPPSKALPAPPPPPVPPRSPSRARSTSVGSSRSVSAEGRRRKPSLRPQALGLPELEESRLDESPPGREQEHDHGLPPTYSSMTYPAHEVTYRFAQAGPFGMTLETEGKRLADSLGLWRYHIGVGMNVWTLRSWVTTVRRGGEDGLVVAEIE</sequence>